<feature type="chain" id="PRO_5002237784" description="DUF7066 domain-containing protein" evidence="2">
    <location>
        <begin position="21"/>
        <end position="577"/>
    </location>
</feature>
<feature type="region of interest" description="Disordered" evidence="1">
    <location>
        <begin position="499"/>
        <end position="522"/>
    </location>
</feature>
<dbReference type="HOGENOM" id="CLU_483950_0_0_1"/>
<dbReference type="OrthoDB" id="4145020at2759"/>
<feature type="region of interest" description="Disordered" evidence="1">
    <location>
        <begin position="378"/>
        <end position="463"/>
    </location>
</feature>
<name>A0A0D1ZIG1_9EURO</name>
<dbReference type="InterPro" id="IPR055494">
    <property type="entry name" value="DUF7066"/>
</dbReference>
<reference evidence="4 5" key="1">
    <citation type="submission" date="2015-01" db="EMBL/GenBank/DDBJ databases">
        <title>The Genome Sequence of Exophiala sideris CBS121828.</title>
        <authorList>
            <consortium name="The Broad Institute Genomics Platform"/>
            <person name="Cuomo C."/>
            <person name="de Hoog S."/>
            <person name="Gorbushina A."/>
            <person name="Stielow B."/>
            <person name="Teixiera M."/>
            <person name="Abouelleil A."/>
            <person name="Chapman S.B."/>
            <person name="Priest M."/>
            <person name="Young S.K."/>
            <person name="Wortman J."/>
            <person name="Nusbaum C."/>
            <person name="Birren B."/>
        </authorList>
    </citation>
    <scope>NUCLEOTIDE SEQUENCE [LARGE SCALE GENOMIC DNA]</scope>
    <source>
        <strain evidence="4 5">CBS 121828</strain>
    </source>
</reference>
<feature type="region of interest" description="Disordered" evidence="1">
    <location>
        <begin position="149"/>
        <end position="212"/>
    </location>
</feature>
<evidence type="ECO:0000259" key="3">
    <source>
        <dbReference type="Pfam" id="PF23217"/>
    </source>
</evidence>
<feature type="region of interest" description="Disordered" evidence="1">
    <location>
        <begin position="61"/>
        <end position="89"/>
    </location>
</feature>
<feature type="compositionally biased region" description="Polar residues" evidence="1">
    <location>
        <begin position="410"/>
        <end position="435"/>
    </location>
</feature>
<evidence type="ECO:0000313" key="4">
    <source>
        <dbReference type="EMBL" id="KIV86598.1"/>
    </source>
</evidence>
<dbReference type="Pfam" id="PF23217">
    <property type="entry name" value="DUF7066"/>
    <property type="match status" value="1"/>
</dbReference>
<keyword evidence="2" id="KW-0732">Signal</keyword>
<feature type="signal peptide" evidence="2">
    <location>
        <begin position="1"/>
        <end position="20"/>
    </location>
</feature>
<organism evidence="4 5">
    <name type="scientific">Exophiala sideris</name>
    <dbReference type="NCBI Taxonomy" id="1016849"/>
    <lineage>
        <taxon>Eukaryota</taxon>
        <taxon>Fungi</taxon>
        <taxon>Dikarya</taxon>
        <taxon>Ascomycota</taxon>
        <taxon>Pezizomycotina</taxon>
        <taxon>Eurotiomycetes</taxon>
        <taxon>Chaetothyriomycetidae</taxon>
        <taxon>Chaetothyriales</taxon>
        <taxon>Herpotrichiellaceae</taxon>
        <taxon>Exophiala</taxon>
    </lineage>
</organism>
<dbReference type="Proteomes" id="UP000053599">
    <property type="component" value="Unassembled WGS sequence"/>
</dbReference>
<accession>A0A0D1ZIG1</accession>
<protein>
    <recommendedName>
        <fullName evidence="3">DUF7066 domain-containing protein</fullName>
    </recommendedName>
</protein>
<feature type="compositionally biased region" description="Basic and acidic residues" evidence="1">
    <location>
        <begin position="61"/>
        <end position="71"/>
    </location>
</feature>
<feature type="domain" description="DUF7066" evidence="3">
    <location>
        <begin position="236"/>
        <end position="288"/>
    </location>
</feature>
<sequence>MAISWRLRATVFQLLAAVYAEFGEEAFKGRYVSIARYFGPDATYDSIKSFFAKEVSRAAEQLKAKNRDHQGSGRRAPARPSPSARLSRPPHLYFDDEDLSILTQREAEAHFGHSLRAPAKRPRVIKASPVPQESDAVVYCGTAPSHPINEPLTNGHTSVGPVCSQSDLEEPVVAGPSSNPESASYATAQSHHIVAEPRNKSNKRPFGDVDDTVNNHAEQQSLAPVTPSPPRLESFGYVTNQGNYRCALCLSQLPSEEDLARHEALSKEHMRNLKNTLKVVKGREKLAQVAAVLIGRHQSTPAPANPFGTKNMEPLQQPLSISEANCTQAPQPVSNGTAVDAPIQEQTAQTVPEQNHIDLPMDTIEVRRRSLSILSSGITRDQRETAPALRADKGKGRALSIMSEEPTPPQSHTITQSPGRPSQPVSISTRPTSARTEIGSLTPLQPKDTRSIKSKPGAPMFSPTDLADIMRNTEMMIQLMTCVQREAVTVAGANGISRTMDSTGSSSRKHTAAFDGHDSKTTSDAVSSLDLVASPIVNGYSSASGINGDTNDWAERHDKRGRVKDTGEGVLFICLDD</sequence>
<dbReference type="AlphaFoldDB" id="A0A0D1ZIG1"/>
<feature type="compositionally biased region" description="Polar residues" evidence="1">
    <location>
        <begin position="176"/>
        <end position="190"/>
    </location>
</feature>
<dbReference type="EMBL" id="KN846951">
    <property type="protein sequence ID" value="KIV86598.1"/>
    <property type="molecule type" value="Genomic_DNA"/>
</dbReference>
<evidence type="ECO:0000313" key="5">
    <source>
        <dbReference type="Proteomes" id="UP000053599"/>
    </source>
</evidence>
<gene>
    <name evidence="4" type="ORF">PV11_02198</name>
</gene>
<proteinExistence type="predicted"/>
<evidence type="ECO:0000256" key="1">
    <source>
        <dbReference type="SAM" id="MobiDB-lite"/>
    </source>
</evidence>
<evidence type="ECO:0000256" key="2">
    <source>
        <dbReference type="SAM" id="SignalP"/>
    </source>
</evidence>
<feature type="compositionally biased region" description="Basic and acidic residues" evidence="1">
    <location>
        <begin position="380"/>
        <end position="395"/>
    </location>
</feature>